<name>U2KU02_9FIRM</name>
<sequence length="386" mass="43483">MPKEQFLSYQKENHHPSQPPVLDAVGSVLNALCVTKGYTWKEAYCKLIAVAGKIGQMPQYPKTIRELLHEEGFFLQAKTNVNKCIREIIADCNHSFHDGEVVILNLSVGHTNTDDGEYCPLVPHDLDGQTKYALHFPQDNRDRIAREVWVAWKDGQDHSPLPQQQSRTQRKELKLHIEENESLVVLNENPNDNYIGDCAVRAFAAVLEIPWAEAIKRLAEAQNYAATILNGKKNIDALLKKEGFEKFDAMKRNGKILTGKEFCSLIHDMFPAGTRIYAYSGRSHVVAILVFDGEYKIVDTWDSTNRKIIEYWAKYPQKPKRPRKTEAPTEKLTALSVGMTIQHKTFGNGKVTALSDTIATIQFAGGVEKKFAVAWVLGNCKPCETA</sequence>
<protein>
    <submittedName>
        <fullName evidence="1">Uncharacterized protein</fullName>
    </submittedName>
</protein>
<keyword evidence="2" id="KW-1185">Reference proteome</keyword>
<evidence type="ECO:0000313" key="2">
    <source>
        <dbReference type="Proteomes" id="UP000016662"/>
    </source>
</evidence>
<organism evidence="1 2">
    <name type="scientific">Ruminococcus callidus ATCC 27760</name>
    <dbReference type="NCBI Taxonomy" id="411473"/>
    <lineage>
        <taxon>Bacteria</taxon>
        <taxon>Bacillati</taxon>
        <taxon>Bacillota</taxon>
        <taxon>Clostridia</taxon>
        <taxon>Eubacteriales</taxon>
        <taxon>Oscillospiraceae</taxon>
        <taxon>Ruminococcus</taxon>
    </lineage>
</organism>
<gene>
    <name evidence="1" type="ORF">RUMCAL_01587</name>
</gene>
<evidence type="ECO:0000313" key="1">
    <source>
        <dbReference type="EMBL" id="ERJ95777.1"/>
    </source>
</evidence>
<dbReference type="RefSeq" id="WP_021683058.1">
    <property type="nucleotide sequence ID" value="NZ_KI260457.1"/>
</dbReference>
<dbReference type="AlphaFoldDB" id="U2KU02"/>
<dbReference type="PATRIC" id="fig|411473.3.peg.1291"/>
<dbReference type="Proteomes" id="UP000016662">
    <property type="component" value="Unassembled WGS sequence"/>
</dbReference>
<dbReference type="EMBL" id="AWVF01000196">
    <property type="protein sequence ID" value="ERJ95777.1"/>
    <property type="molecule type" value="Genomic_DNA"/>
</dbReference>
<proteinExistence type="predicted"/>
<dbReference type="eggNOG" id="ENOG5032YE0">
    <property type="taxonomic scope" value="Bacteria"/>
</dbReference>
<accession>U2KU02</accession>
<comment type="caution">
    <text evidence="1">The sequence shown here is derived from an EMBL/GenBank/DDBJ whole genome shotgun (WGS) entry which is preliminary data.</text>
</comment>
<dbReference type="HOGENOM" id="CLU_715497_0_0_9"/>
<reference evidence="1 2" key="1">
    <citation type="submission" date="2013-07" db="EMBL/GenBank/DDBJ databases">
        <authorList>
            <person name="Weinstock G."/>
            <person name="Sodergren E."/>
            <person name="Wylie T."/>
            <person name="Fulton L."/>
            <person name="Fulton R."/>
            <person name="Fronick C."/>
            <person name="O'Laughlin M."/>
            <person name="Godfrey J."/>
            <person name="Miner T."/>
            <person name="Herter B."/>
            <person name="Appelbaum E."/>
            <person name="Cordes M."/>
            <person name="Lek S."/>
            <person name="Wollam A."/>
            <person name="Pepin K.H."/>
            <person name="Palsikar V.B."/>
            <person name="Mitreva M."/>
            <person name="Wilson R.K."/>
        </authorList>
    </citation>
    <scope>NUCLEOTIDE SEQUENCE [LARGE SCALE GENOMIC DNA]</scope>
    <source>
        <strain evidence="1 2">ATCC 27760</strain>
    </source>
</reference>
<dbReference type="STRING" id="411473.RUMCAL_01587"/>